<proteinExistence type="predicted"/>
<feature type="region of interest" description="Disordered" evidence="1">
    <location>
        <begin position="74"/>
        <end position="98"/>
    </location>
</feature>
<evidence type="ECO:0000256" key="1">
    <source>
        <dbReference type="SAM" id="MobiDB-lite"/>
    </source>
</evidence>
<feature type="compositionally biased region" description="Polar residues" evidence="1">
    <location>
        <begin position="206"/>
        <end position="226"/>
    </location>
</feature>
<reference evidence="3" key="2">
    <citation type="submission" date="2015-01" db="EMBL/GenBank/DDBJ databases">
        <title>Evolutionary Origins and Diversification of the Mycorrhizal Mutualists.</title>
        <authorList>
            <consortium name="DOE Joint Genome Institute"/>
            <consortium name="Mycorrhizal Genomics Consortium"/>
            <person name="Kohler A."/>
            <person name="Kuo A."/>
            <person name="Nagy L.G."/>
            <person name="Floudas D."/>
            <person name="Copeland A."/>
            <person name="Barry K.W."/>
            <person name="Cichocki N."/>
            <person name="Veneault-Fourrey C."/>
            <person name="LaButti K."/>
            <person name="Lindquist E.A."/>
            <person name="Lipzen A."/>
            <person name="Lundell T."/>
            <person name="Morin E."/>
            <person name="Murat C."/>
            <person name="Riley R."/>
            <person name="Ohm R."/>
            <person name="Sun H."/>
            <person name="Tunlid A."/>
            <person name="Henrissat B."/>
            <person name="Grigoriev I.V."/>
            <person name="Hibbett D.S."/>
            <person name="Martin F."/>
        </authorList>
    </citation>
    <scope>NUCLEOTIDE SEQUENCE [LARGE SCALE GENOMIC DNA]</scope>
    <source>
        <strain evidence="3">Foug A</strain>
    </source>
</reference>
<dbReference type="STRING" id="1036808.A0A0C3A5R1"/>
<gene>
    <name evidence="2" type="ORF">SCLCIDRAFT_1208426</name>
</gene>
<accession>A0A0C3A5R1</accession>
<keyword evidence="3" id="KW-1185">Reference proteome</keyword>
<sequence length="537" mass="58351">MPSLSDHIEHLTTTARAIRASATAIIPSEDNPSAQTGPFTRAVLDTALGDLIRDIDTSELGLFTLIPTTNADVRKQPENGARRGEISRVGFPGATPLRKAPMRRNEMLKPKEFEPDVYARAALKYLDRYQSIRPMPRARAQVIALIEQLDGVRASIKYLNETVQELTSFALTTTPETQISSVAEEEERIDGLQNRLAELRLQKESLLQANDPQPRNKSSTLCSQSKPPHPRPSATESDPHEEAFWFTPATSARTLRFSEKLMDEDVDFGEISTISFDSPGPVAPRSVFASLATGRSLDVDNIDIAPTACDDVRQGDVPDEQGEGASFNGENEEYASRQVDISEDEDEEQTVVLRKIALSPSSQLPDDPSSPPTSGTCSGNIEPPVDIQSATEQATKASKVRITPELERIVAKVWCTVGEIIMPGNSYSNGVKPPRAKETLAHIELLAAQSPLSQSPSSHSLSSFASGFTSGVATGPTPHQINTAQFLHVLLTAPNHAMQLNKLKTAIGGTKALYACVAKKLVRIDRGEAEQIVLFDV</sequence>
<feature type="compositionally biased region" description="Low complexity" evidence="1">
    <location>
        <begin position="358"/>
        <end position="379"/>
    </location>
</feature>
<feature type="compositionally biased region" description="Basic and acidic residues" evidence="1">
    <location>
        <begin position="74"/>
        <end position="86"/>
    </location>
</feature>
<name>A0A0C3A5R1_9AGAM</name>
<dbReference type="OrthoDB" id="3262547at2759"/>
<dbReference type="Proteomes" id="UP000053989">
    <property type="component" value="Unassembled WGS sequence"/>
</dbReference>
<evidence type="ECO:0000313" key="2">
    <source>
        <dbReference type="EMBL" id="KIM69018.1"/>
    </source>
</evidence>
<dbReference type="InParanoid" id="A0A0C3A5R1"/>
<reference evidence="2 3" key="1">
    <citation type="submission" date="2014-04" db="EMBL/GenBank/DDBJ databases">
        <authorList>
            <consortium name="DOE Joint Genome Institute"/>
            <person name="Kuo A."/>
            <person name="Kohler A."/>
            <person name="Nagy L.G."/>
            <person name="Floudas D."/>
            <person name="Copeland A."/>
            <person name="Barry K.W."/>
            <person name="Cichocki N."/>
            <person name="Veneault-Fourrey C."/>
            <person name="LaButti K."/>
            <person name="Lindquist E.A."/>
            <person name="Lipzen A."/>
            <person name="Lundell T."/>
            <person name="Morin E."/>
            <person name="Murat C."/>
            <person name="Sun H."/>
            <person name="Tunlid A."/>
            <person name="Henrissat B."/>
            <person name="Grigoriev I.V."/>
            <person name="Hibbett D.S."/>
            <person name="Martin F."/>
            <person name="Nordberg H.P."/>
            <person name="Cantor M.N."/>
            <person name="Hua S.X."/>
        </authorList>
    </citation>
    <scope>NUCLEOTIDE SEQUENCE [LARGE SCALE GENOMIC DNA]</scope>
    <source>
        <strain evidence="2 3">Foug A</strain>
    </source>
</reference>
<feature type="region of interest" description="Disordered" evidence="1">
    <location>
        <begin position="309"/>
        <end position="384"/>
    </location>
</feature>
<evidence type="ECO:0000313" key="3">
    <source>
        <dbReference type="Proteomes" id="UP000053989"/>
    </source>
</evidence>
<organism evidence="2 3">
    <name type="scientific">Scleroderma citrinum Foug A</name>
    <dbReference type="NCBI Taxonomy" id="1036808"/>
    <lineage>
        <taxon>Eukaryota</taxon>
        <taxon>Fungi</taxon>
        <taxon>Dikarya</taxon>
        <taxon>Basidiomycota</taxon>
        <taxon>Agaricomycotina</taxon>
        <taxon>Agaricomycetes</taxon>
        <taxon>Agaricomycetidae</taxon>
        <taxon>Boletales</taxon>
        <taxon>Sclerodermatineae</taxon>
        <taxon>Sclerodermataceae</taxon>
        <taxon>Scleroderma</taxon>
    </lineage>
</organism>
<dbReference type="HOGENOM" id="CLU_035832_0_0_1"/>
<dbReference type="EMBL" id="KN822007">
    <property type="protein sequence ID" value="KIM69018.1"/>
    <property type="molecule type" value="Genomic_DNA"/>
</dbReference>
<dbReference type="AlphaFoldDB" id="A0A0C3A5R1"/>
<feature type="region of interest" description="Disordered" evidence="1">
    <location>
        <begin position="206"/>
        <end position="242"/>
    </location>
</feature>
<protein>
    <submittedName>
        <fullName evidence="2">Uncharacterized protein</fullName>
    </submittedName>
</protein>